<evidence type="ECO:0000313" key="3">
    <source>
        <dbReference type="Proteomes" id="UP000287857"/>
    </source>
</evidence>
<dbReference type="SUPFAM" id="SSF102645">
    <property type="entry name" value="CoaB-like"/>
    <property type="match status" value="1"/>
</dbReference>
<dbReference type="GO" id="GO:0015937">
    <property type="term" value="P:coenzyme A biosynthetic process"/>
    <property type="evidence" value="ECO:0007669"/>
    <property type="project" value="UniProtKB-ARBA"/>
</dbReference>
<feature type="domain" description="DNA/pantothenate metabolism flavoprotein C-terminal" evidence="1">
    <location>
        <begin position="2"/>
        <end position="111"/>
    </location>
</feature>
<reference evidence="2 3" key="1">
    <citation type="submission" date="2017-05" db="EMBL/GenBank/DDBJ databases">
        <title>Vagococcus spp. assemblies.</title>
        <authorList>
            <person name="Gulvik C.A."/>
        </authorList>
    </citation>
    <scope>NUCLEOTIDE SEQUENCE [LARGE SCALE GENOMIC DNA]</scope>
    <source>
        <strain evidence="2 3">SS1995</strain>
    </source>
</reference>
<organism evidence="2 3">
    <name type="scientific">Vagococcus vulneris</name>
    <dbReference type="NCBI Taxonomy" id="1977869"/>
    <lineage>
        <taxon>Bacteria</taxon>
        <taxon>Bacillati</taxon>
        <taxon>Bacillota</taxon>
        <taxon>Bacilli</taxon>
        <taxon>Lactobacillales</taxon>
        <taxon>Enterococcaceae</taxon>
        <taxon>Vagococcus</taxon>
    </lineage>
</organism>
<keyword evidence="3" id="KW-1185">Reference proteome</keyword>
<dbReference type="Gene3D" id="3.40.50.10300">
    <property type="entry name" value="CoaB-like"/>
    <property type="match status" value="1"/>
</dbReference>
<dbReference type="EMBL" id="NGJS01000007">
    <property type="protein sequence ID" value="RST98902.1"/>
    <property type="molecule type" value="Genomic_DNA"/>
</dbReference>
<dbReference type="InterPro" id="IPR035929">
    <property type="entry name" value="CoaB-like_sf"/>
</dbReference>
<comment type="caution">
    <text evidence="2">The sequence shown here is derived from an EMBL/GenBank/DDBJ whole genome shotgun (WGS) entry which is preliminary data.</text>
</comment>
<evidence type="ECO:0000313" key="2">
    <source>
        <dbReference type="EMBL" id="RST98902.1"/>
    </source>
</evidence>
<evidence type="ECO:0000259" key="1">
    <source>
        <dbReference type="Pfam" id="PF04127"/>
    </source>
</evidence>
<feature type="domain" description="DNA/pantothenate metabolism flavoprotein C-terminal" evidence="1">
    <location>
        <begin position="143"/>
        <end position="251"/>
    </location>
</feature>
<proteinExistence type="predicted"/>
<gene>
    <name evidence="2" type="ORF">CBF37_05895</name>
</gene>
<dbReference type="GO" id="GO:0003824">
    <property type="term" value="F:catalytic activity"/>
    <property type="evidence" value="ECO:0007669"/>
    <property type="project" value="UniProtKB-ARBA"/>
</dbReference>
<dbReference type="InterPro" id="IPR007085">
    <property type="entry name" value="DNA/pantothenate-metab_flavo_C"/>
</dbReference>
<dbReference type="Proteomes" id="UP000287857">
    <property type="component" value="Unassembled WGS sequence"/>
</dbReference>
<protein>
    <recommendedName>
        <fullName evidence="1">DNA/pantothenate metabolism flavoprotein C-terminal domain-containing protein</fullName>
    </recommendedName>
</protein>
<dbReference type="RefSeq" id="WP_125983825.1">
    <property type="nucleotide sequence ID" value="NZ_NGJS01000007.1"/>
</dbReference>
<name>A0A429ZY73_9ENTE</name>
<accession>A0A429ZY73</accession>
<dbReference type="OrthoDB" id="9802554at2"/>
<dbReference type="Pfam" id="PF04127">
    <property type="entry name" value="DFP"/>
    <property type="match status" value="2"/>
</dbReference>
<dbReference type="AlphaFoldDB" id="A0A429ZY73"/>
<sequence length="257" mass="28690">MNILITAGGTSEKIDDVRHLTNHATGRLGQKIADALQHDDLSIHYVYGPQAVLPKPTGEADIFFYPIQSVTDLYQTMKKILTEKKIDYVIHSMAVSDYQLSHLANEEILANTVAEHLTEKKWESKDELSAIIKQTLKNKHFFPKSQAKKIDSAGEELILFLDKAPKVIHSIKKWQPETILIGFKLLVGVSEKELYDAAQASIKKNQADYILANDLESITDQQHTGLLINSSGIIDRFSTKQAIADGLRQLILTQGGN</sequence>